<dbReference type="HOGENOM" id="CLU_065649_2_1_5"/>
<dbReference type="PANTHER" id="PTHR46609">
    <property type="entry name" value="EXONUCLEASE, PHAGE-TYPE/RECB, C-TERMINAL DOMAIN-CONTAINING PROTEIN"/>
    <property type="match status" value="1"/>
</dbReference>
<dbReference type="CDD" id="cd22343">
    <property type="entry name" value="PDDEXK_lambda_exonuclease-like"/>
    <property type="match status" value="1"/>
</dbReference>
<dbReference type="PATRIC" id="fig|1215343.11.peg.478"/>
<dbReference type="RefSeq" id="WP_015272888.1">
    <property type="nucleotide sequence ID" value="NC_019907.1"/>
</dbReference>
<feature type="domain" description="YqaJ viral recombinase" evidence="1">
    <location>
        <begin position="10"/>
        <end position="149"/>
    </location>
</feature>
<dbReference type="PANTHER" id="PTHR46609:SF6">
    <property type="entry name" value="EXONUCLEASE, PHAGE-TYPE_RECB, C-TERMINAL DOMAIN-CONTAINING PROTEIN-RELATED"/>
    <property type="match status" value="1"/>
</dbReference>
<keyword evidence="2" id="KW-0540">Nuclease</keyword>
<dbReference type="EMBL" id="CP003789">
    <property type="protein sequence ID" value="AGA64461.1"/>
    <property type="molecule type" value="Genomic_DNA"/>
</dbReference>
<accession>L0EVP1</accession>
<keyword evidence="3" id="KW-1185">Reference proteome</keyword>
<dbReference type="InterPro" id="IPR011604">
    <property type="entry name" value="PDDEXK-like_dom_sf"/>
</dbReference>
<dbReference type="GO" id="GO:0004527">
    <property type="term" value="F:exonuclease activity"/>
    <property type="evidence" value="ECO:0007669"/>
    <property type="project" value="UniProtKB-KW"/>
</dbReference>
<dbReference type="InterPro" id="IPR051703">
    <property type="entry name" value="NF-kappa-B_Signaling_Reg"/>
</dbReference>
<dbReference type="InterPro" id="IPR011335">
    <property type="entry name" value="Restrct_endonuc-II-like"/>
</dbReference>
<name>L0EVP1_LIBCB</name>
<evidence type="ECO:0000259" key="1">
    <source>
        <dbReference type="Pfam" id="PF09588"/>
    </source>
</evidence>
<dbReference type="InterPro" id="IPR019080">
    <property type="entry name" value="YqaJ_viral_recombinase"/>
</dbReference>
<dbReference type="Pfam" id="PF09588">
    <property type="entry name" value="YqaJ"/>
    <property type="match status" value="1"/>
</dbReference>
<dbReference type="STRING" id="1215343.B488_04690"/>
<dbReference type="Gene3D" id="3.90.320.10">
    <property type="match status" value="1"/>
</dbReference>
<gene>
    <name evidence="2" type="ordered locus">B488_04690</name>
</gene>
<dbReference type="InterPro" id="IPR017482">
    <property type="entry name" value="Lambda-type_endonuclease"/>
</dbReference>
<organism evidence="2 3">
    <name type="scientific">Liberibacter crescens (strain BT-1)</name>
    <dbReference type="NCBI Taxonomy" id="1215343"/>
    <lineage>
        <taxon>Bacteria</taxon>
        <taxon>Pseudomonadati</taxon>
        <taxon>Pseudomonadota</taxon>
        <taxon>Alphaproteobacteria</taxon>
        <taxon>Hyphomicrobiales</taxon>
        <taxon>Rhizobiaceae</taxon>
        <taxon>Liberibacter</taxon>
    </lineage>
</organism>
<dbReference type="eggNOG" id="ENOG503036R">
    <property type="taxonomic scope" value="Bacteria"/>
</dbReference>
<evidence type="ECO:0000313" key="2">
    <source>
        <dbReference type="EMBL" id="AGA64461.1"/>
    </source>
</evidence>
<proteinExistence type="predicted"/>
<reference evidence="2 3" key="1">
    <citation type="journal article" date="2012" name="Stand. Genomic Sci.">
        <title>Complete genome sequence of Liberibacter crescens BT-1.</title>
        <authorList>
            <person name="Leonard M.T."/>
            <person name="Fagen J.R."/>
            <person name="Davis-Richardson A.G."/>
            <person name="Davis M.J."/>
            <person name="Triplett E.W."/>
        </authorList>
    </citation>
    <scope>NUCLEOTIDE SEQUENCE [LARGE SCALE GENOMIC DNA]</scope>
    <source>
        <strain evidence="2 3">BT-1</strain>
    </source>
</reference>
<protein>
    <submittedName>
        <fullName evidence="2">Phage-related exonuclease</fullName>
    </submittedName>
</protein>
<dbReference type="Proteomes" id="UP000010799">
    <property type="component" value="Chromosome"/>
</dbReference>
<keyword evidence="2" id="KW-0378">Hydrolase</keyword>
<evidence type="ECO:0000313" key="3">
    <source>
        <dbReference type="Proteomes" id="UP000010799"/>
    </source>
</evidence>
<keyword evidence="2" id="KW-0269">Exonuclease</keyword>
<dbReference type="SUPFAM" id="SSF52980">
    <property type="entry name" value="Restriction endonuclease-like"/>
    <property type="match status" value="1"/>
</dbReference>
<dbReference type="KEGG" id="lcc:B488_04690"/>
<sequence>MSEIIQRSEEWYALRCGKVTASRIADVIAKIKSGWGASRANYKAELVSERLTGITAESFINKEMQWGIDHEQEARENYQFIVNEDVQETGFVVHPDIPDSGASPDGLTGNDGMVEIKCPNTATHIETLQGEGLKQRYIYQMMWQMACCQRQWCDFVSYDPRMPPHLQIFIKRIERDDEIIAMLEKEIKAFLQEIDDVITSLNTRYQKDAA</sequence>
<dbReference type="AlphaFoldDB" id="L0EVP1"/>
<dbReference type="NCBIfam" id="TIGR03033">
    <property type="entry name" value="phage_rel_nuc"/>
    <property type="match status" value="1"/>
</dbReference>